<evidence type="ECO:0000313" key="2">
    <source>
        <dbReference type="EMBL" id="RWX51531.1"/>
    </source>
</evidence>
<comment type="caution">
    <text evidence="2">The sequence shown here is derived from an EMBL/GenBank/DDBJ whole genome shotgun (WGS) entry which is preliminary data.</text>
</comment>
<keyword evidence="1" id="KW-0812">Transmembrane</keyword>
<evidence type="ECO:0000256" key="1">
    <source>
        <dbReference type="SAM" id="Phobius"/>
    </source>
</evidence>
<dbReference type="GO" id="GO:0008233">
    <property type="term" value="F:peptidase activity"/>
    <property type="evidence" value="ECO:0007669"/>
    <property type="project" value="UniProtKB-KW"/>
</dbReference>
<dbReference type="Proteomes" id="UP000288892">
    <property type="component" value="Unassembled WGS sequence"/>
</dbReference>
<feature type="transmembrane region" description="Helical" evidence="1">
    <location>
        <begin position="20"/>
        <end position="42"/>
    </location>
</feature>
<name>A0A444JEL5_9BACT</name>
<proteinExistence type="predicted"/>
<keyword evidence="1" id="KW-1133">Transmembrane helix</keyword>
<keyword evidence="2" id="KW-0378">Hydrolase</keyword>
<dbReference type="EMBL" id="MTKS01000120">
    <property type="protein sequence ID" value="RWX51531.1"/>
    <property type="molecule type" value="Genomic_DNA"/>
</dbReference>
<accession>A0A444JEL5</accession>
<keyword evidence="3" id="KW-1185">Reference proteome</keyword>
<protein>
    <submittedName>
        <fullName evidence="2">Protease-4</fullName>
        <ecNumber evidence="2">3.4.21.-</ecNumber>
    </submittedName>
</protein>
<dbReference type="EC" id="3.4.21.-" evidence="2"/>
<dbReference type="AlphaFoldDB" id="A0A444JEL5"/>
<dbReference type="GO" id="GO:0006508">
    <property type="term" value="P:proteolysis"/>
    <property type="evidence" value="ECO:0007669"/>
    <property type="project" value="UniProtKB-KW"/>
</dbReference>
<gene>
    <name evidence="2" type="ORF">VU01_11202</name>
</gene>
<reference evidence="2 3" key="1">
    <citation type="submission" date="2017-01" db="EMBL/GenBank/DDBJ databases">
        <title>The cable genome- insights into the physiology and evolution of filamentous bacteria capable of sulfide oxidation via long distance electron transfer.</title>
        <authorList>
            <person name="Schreiber L."/>
            <person name="Bjerg J.T."/>
            <person name="Boggild A."/>
            <person name="Van De Vossenberg J."/>
            <person name="Meysman F."/>
            <person name="Nielsen L.P."/>
            <person name="Schramm A."/>
            <person name="Kjeldsen K.U."/>
        </authorList>
    </citation>
    <scope>NUCLEOTIDE SEQUENCE [LARGE SCALE GENOMIC DNA]</scope>
    <source>
        <strain evidence="2">A5</strain>
    </source>
</reference>
<keyword evidence="1" id="KW-0472">Membrane</keyword>
<sequence>MKKILRYIGSVIRFGWKVLITGTALVSTIFFLCGLGMLLFLFTHQPQVEIENGSALVMTPHGGILEKKSPLDPATHLLHLLNGTLQQEEFLLQDIISGIRAAAMISVLRCLCWFRITWNRPD</sequence>
<organism evidence="2 3">
    <name type="scientific">Candidatus Electrothrix marina</name>
    <dbReference type="NCBI Taxonomy" id="1859130"/>
    <lineage>
        <taxon>Bacteria</taxon>
        <taxon>Pseudomonadati</taxon>
        <taxon>Thermodesulfobacteriota</taxon>
        <taxon>Desulfobulbia</taxon>
        <taxon>Desulfobulbales</taxon>
        <taxon>Desulfobulbaceae</taxon>
        <taxon>Candidatus Electrothrix</taxon>
    </lineage>
</organism>
<evidence type="ECO:0000313" key="3">
    <source>
        <dbReference type="Proteomes" id="UP000288892"/>
    </source>
</evidence>
<keyword evidence="2" id="KW-0645">Protease</keyword>